<protein>
    <submittedName>
        <fullName evidence="2">Uncharacterized protein</fullName>
    </submittedName>
</protein>
<evidence type="ECO:0000313" key="3">
    <source>
        <dbReference type="Proteomes" id="UP001519887"/>
    </source>
</evidence>
<evidence type="ECO:0000313" key="2">
    <source>
        <dbReference type="EMBL" id="MBW7458063.1"/>
    </source>
</evidence>
<dbReference type="EMBL" id="JAHZIK010001056">
    <property type="protein sequence ID" value="MBW7458063.1"/>
    <property type="molecule type" value="Genomic_DNA"/>
</dbReference>
<evidence type="ECO:0000256" key="1">
    <source>
        <dbReference type="SAM" id="MobiDB-lite"/>
    </source>
</evidence>
<feature type="compositionally biased region" description="Basic residues" evidence="1">
    <location>
        <begin position="1"/>
        <end position="24"/>
    </location>
</feature>
<proteinExistence type="predicted"/>
<organism evidence="2 3">
    <name type="scientific">Paenibacillus sepulcri</name>
    <dbReference type="NCBI Taxonomy" id="359917"/>
    <lineage>
        <taxon>Bacteria</taxon>
        <taxon>Bacillati</taxon>
        <taxon>Bacillota</taxon>
        <taxon>Bacilli</taxon>
        <taxon>Bacillales</taxon>
        <taxon>Paenibacillaceae</taxon>
        <taxon>Paenibacillus</taxon>
    </lineage>
</organism>
<keyword evidence="3" id="KW-1185">Reference proteome</keyword>
<sequence>RRWSPAFRRRKPDPRTSSRFRHQITSKTRSTPPDVFQRCLPTVGVDYTISFTKEMIRFE</sequence>
<accession>A0ABS7CAX6</accession>
<feature type="region of interest" description="Disordered" evidence="1">
    <location>
        <begin position="1"/>
        <end position="35"/>
    </location>
</feature>
<feature type="non-terminal residue" evidence="2">
    <location>
        <position position="1"/>
    </location>
</feature>
<dbReference type="Proteomes" id="UP001519887">
    <property type="component" value="Unassembled WGS sequence"/>
</dbReference>
<name>A0ABS7CAX6_9BACL</name>
<gene>
    <name evidence="2" type="ORF">K0U00_28875</name>
</gene>
<comment type="caution">
    <text evidence="2">The sequence shown here is derived from an EMBL/GenBank/DDBJ whole genome shotgun (WGS) entry which is preliminary data.</text>
</comment>
<reference evidence="2 3" key="1">
    <citation type="submission" date="2021-07" db="EMBL/GenBank/DDBJ databases">
        <title>Paenibacillus radiodurans sp. nov., isolated from the southeastern edge of Tengger Desert.</title>
        <authorList>
            <person name="Zhang G."/>
        </authorList>
    </citation>
    <scope>NUCLEOTIDE SEQUENCE [LARGE SCALE GENOMIC DNA]</scope>
    <source>
        <strain evidence="2 3">CCM 7311</strain>
    </source>
</reference>